<dbReference type="SUPFAM" id="SSF89550">
    <property type="entry name" value="PHP domain-like"/>
    <property type="match status" value="1"/>
</dbReference>
<proteinExistence type="predicted"/>
<dbReference type="Proteomes" id="UP000769766">
    <property type="component" value="Unassembled WGS sequence"/>
</dbReference>
<dbReference type="InterPro" id="IPR016195">
    <property type="entry name" value="Pol/histidinol_Pase-like"/>
</dbReference>
<dbReference type="AlphaFoldDB" id="A0A932FW90"/>
<protein>
    <submittedName>
        <fullName evidence="1">Uncharacterized protein</fullName>
    </submittedName>
</protein>
<organism evidence="1 2">
    <name type="scientific">Tectimicrobiota bacterium</name>
    <dbReference type="NCBI Taxonomy" id="2528274"/>
    <lineage>
        <taxon>Bacteria</taxon>
        <taxon>Pseudomonadati</taxon>
        <taxon>Nitrospinota/Tectimicrobiota group</taxon>
        <taxon>Candidatus Tectimicrobiota</taxon>
    </lineage>
</organism>
<name>A0A932FW90_UNCTE</name>
<dbReference type="Pfam" id="PF13263">
    <property type="entry name" value="PHP_C"/>
    <property type="match status" value="1"/>
</dbReference>
<accession>A0A932FW90</accession>
<evidence type="ECO:0000313" key="1">
    <source>
        <dbReference type="EMBL" id="MBI2877560.1"/>
    </source>
</evidence>
<gene>
    <name evidence="1" type="ORF">HYY20_11835</name>
</gene>
<sequence>MLEKFGDLARRRQLLLLANSDAHTLNDLGRYFNEISLEELCQRVRQGVR</sequence>
<evidence type="ECO:0000313" key="2">
    <source>
        <dbReference type="Proteomes" id="UP000769766"/>
    </source>
</evidence>
<comment type="caution">
    <text evidence="1">The sequence shown here is derived from an EMBL/GenBank/DDBJ whole genome shotgun (WGS) entry which is preliminary data.</text>
</comment>
<reference evidence="1" key="1">
    <citation type="submission" date="2020-07" db="EMBL/GenBank/DDBJ databases">
        <title>Huge and variable diversity of episymbiotic CPR bacteria and DPANN archaea in groundwater ecosystems.</title>
        <authorList>
            <person name="He C.Y."/>
            <person name="Keren R."/>
            <person name="Whittaker M."/>
            <person name="Farag I.F."/>
            <person name="Doudna J."/>
            <person name="Cate J.H.D."/>
            <person name="Banfield J.F."/>
        </authorList>
    </citation>
    <scope>NUCLEOTIDE SEQUENCE</scope>
    <source>
        <strain evidence="1">NC_groundwater_672_Ag_B-0.1um_62_36</strain>
    </source>
</reference>
<dbReference type="EMBL" id="JACPRF010000362">
    <property type="protein sequence ID" value="MBI2877560.1"/>
    <property type="molecule type" value="Genomic_DNA"/>
</dbReference>